<dbReference type="Pfam" id="PF08448">
    <property type="entry name" value="PAS_4"/>
    <property type="match status" value="2"/>
</dbReference>
<keyword evidence="1 6" id="KW-0597">Phosphoprotein</keyword>
<dbReference type="InterPro" id="IPR013655">
    <property type="entry name" value="PAS_fold_3"/>
</dbReference>
<dbReference type="InterPro" id="IPR050482">
    <property type="entry name" value="Sensor_HK_TwoCompSys"/>
</dbReference>
<dbReference type="SMART" id="SM00091">
    <property type="entry name" value="PAS"/>
    <property type="match status" value="3"/>
</dbReference>
<dbReference type="CDD" id="cd17535">
    <property type="entry name" value="REC_NarL-like"/>
    <property type="match status" value="1"/>
</dbReference>
<dbReference type="Gene3D" id="3.30.450.40">
    <property type="match status" value="2"/>
</dbReference>
<dbReference type="EMBL" id="CADCVD010000132">
    <property type="protein sequence ID" value="CAA9453756.1"/>
    <property type="molecule type" value="Genomic_DNA"/>
</dbReference>
<dbReference type="Pfam" id="PF07730">
    <property type="entry name" value="HisKA_3"/>
    <property type="match status" value="1"/>
</dbReference>
<dbReference type="SUPFAM" id="SSF55874">
    <property type="entry name" value="ATPase domain of HSP90 chaperone/DNA topoisomerase II/histidine kinase"/>
    <property type="match status" value="1"/>
</dbReference>
<evidence type="ECO:0000259" key="9">
    <source>
        <dbReference type="PROSITE" id="PS50110"/>
    </source>
</evidence>
<feature type="domain" description="HTH luxR-type" evidence="7">
    <location>
        <begin position="1084"/>
        <end position="1149"/>
    </location>
</feature>
<dbReference type="InterPro" id="IPR000014">
    <property type="entry name" value="PAS"/>
</dbReference>
<dbReference type="InterPro" id="IPR011006">
    <property type="entry name" value="CheY-like_superfamily"/>
</dbReference>
<evidence type="ECO:0000256" key="4">
    <source>
        <dbReference type="ARBA" id="ARBA00023012"/>
    </source>
</evidence>
<dbReference type="InterPro" id="IPR036890">
    <property type="entry name" value="HATPase_C_sf"/>
</dbReference>
<evidence type="ECO:0000256" key="5">
    <source>
        <dbReference type="ARBA" id="ARBA00023125"/>
    </source>
</evidence>
<evidence type="ECO:0000256" key="2">
    <source>
        <dbReference type="ARBA" id="ARBA00022679"/>
    </source>
</evidence>
<dbReference type="InterPro" id="IPR029016">
    <property type="entry name" value="GAF-like_dom_sf"/>
</dbReference>
<dbReference type="PANTHER" id="PTHR24421">
    <property type="entry name" value="NITRATE/NITRITE SENSOR PROTEIN NARX-RELATED"/>
    <property type="match status" value="1"/>
</dbReference>
<dbReference type="Pfam" id="PF00072">
    <property type="entry name" value="Response_reg"/>
    <property type="match status" value="1"/>
</dbReference>
<evidence type="ECO:0000256" key="6">
    <source>
        <dbReference type="PROSITE-ProRule" id="PRU00169"/>
    </source>
</evidence>
<dbReference type="Gene3D" id="3.40.50.2300">
    <property type="match status" value="1"/>
</dbReference>
<dbReference type="FunFam" id="3.30.450.40:FF:000035">
    <property type="entry name" value="PAS sensor protein"/>
    <property type="match status" value="1"/>
</dbReference>
<dbReference type="CDD" id="cd16917">
    <property type="entry name" value="HATPase_UhpB-NarQ-NarX-like"/>
    <property type="match status" value="1"/>
</dbReference>
<dbReference type="PANTHER" id="PTHR24421:SF58">
    <property type="entry name" value="SIGNAL TRANSDUCTION HISTIDINE-PROTEIN KINASE_PHOSPHATASE UHPB"/>
    <property type="match status" value="1"/>
</dbReference>
<accession>A0A6J4QSB0</accession>
<name>A0A6J4QSB0_9ACTN</name>
<dbReference type="GO" id="GO:0003677">
    <property type="term" value="F:DNA binding"/>
    <property type="evidence" value="ECO:0007669"/>
    <property type="project" value="UniProtKB-KW"/>
</dbReference>
<dbReference type="Pfam" id="PF02518">
    <property type="entry name" value="HATPase_c"/>
    <property type="match status" value="1"/>
</dbReference>
<dbReference type="SUPFAM" id="SSF55785">
    <property type="entry name" value="PYP-like sensor domain (PAS domain)"/>
    <property type="match status" value="3"/>
</dbReference>
<dbReference type="AlphaFoldDB" id="A0A6J4QSB0"/>
<evidence type="ECO:0000313" key="12">
    <source>
        <dbReference type="EMBL" id="CAA9453756.1"/>
    </source>
</evidence>
<dbReference type="InterPro" id="IPR016032">
    <property type="entry name" value="Sig_transdc_resp-reg_C-effctor"/>
</dbReference>
<dbReference type="Gene3D" id="3.30.450.20">
    <property type="entry name" value="PAS domain"/>
    <property type="match status" value="3"/>
</dbReference>
<dbReference type="GO" id="GO:0006355">
    <property type="term" value="P:regulation of DNA-templated transcription"/>
    <property type="evidence" value="ECO:0007669"/>
    <property type="project" value="InterPro"/>
</dbReference>
<dbReference type="SMART" id="SM00448">
    <property type="entry name" value="REC"/>
    <property type="match status" value="1"/>
</dbReference>
<feature type="modified residue" description="4-aspartylphosphate" evidence="6">
    <location>
        <position position="991"/>
    </location>
</feature>
<dbReference type="NCBIfam" id="TIGR00229">
    <property type="entry name" value="sensory_box"/>
    <property type="match status" value="3"/>
</dbReference>
<dbReference type="SMART" id="SM00086">
    <property type="entry name" value="PAC"/>
    <property type="match status" value="3"/>
</dbReference>
<dbReference type="InterPro" id="IPR001789">
    <property type="entry name" value="Sig_transdc_resp-reg_receiver"/>
</dbReference>
<dbReference type="Pfam" id="PF08447">
    <property type="entry name" value="PAS_3"/>
    <property type="match status" value="1"/>
</dbReference>
<dbReference type="GO" id="GO:0000155">
    <property type="term" value="F:phosphorelay sensor kinase activity"/>
    <property type="evidence" value="ECO:0007669"/>
    <property type="project" value="InterPro"/>
</dbReference>
<dbReference type="CDD" id="cd06170">
    <property type="entry name" value="LuxR_C_like"/>
    <property type="match status" value="1"/>
</dbReference>
<feature type="domain" description="PAC" evidence="11">
    <location>
        <begin position="69"/>
        <end position="121"/>
    </location>
</feature>
<keyword evidence="5" id="KW-0238">DNA-binding</keyword>
<feature type="domain" description="PAC" evidence="11">
    <location>
        <begin position="499"/>
        <end position="555"/>
    </location>
</feature>
<dbReference type="PROSITE" id="PS50109">
    <property type="entry name" value="HIS_KIN"/>
    <property type="match status" value="1"/>
</dbReference>
<dbReference type="InterPro" id="IPR003594">
    <property type="entry name" value="HATPase_dom"/>
</dbReference>
<dbReference type="GO" id="GO:0046983">
    <property type="term" value="F:protein dimerization activity"/>
    <property type="evidence" value="ECO:0007669"/>
    <property type="project" value="InterPro"/>
</dbReference>
<dbReference type="SUPFAM" id="SSF52172">
    <property type="entry name" value="CheY-like"/>
    <property type="match status" value="1"/>
</dbReference>
<dbReference type="InterPro" id="IPR011712">
    <property type="entry name" value="Sig_transdc_His_kin_sub3_dim/P"/>
</dbReference>
<dbReference type="SMART" id="SM00065">
    <property type="entry name" value="GAF"/>
    <property type="match status" value="2"/>
</dbReference>
<dbReference type="Gene3D" id="3.30.565.10">
    <property type="entry name" value="Histidine kinase-like ATPase, C-terminal domain"/>
    <property type="match status" value="1"/>
</dbReference>
<evidence type="ECO:0000259" key="11">
    <source>
        <dbReference type="PROSITE" id="PS50113"/>
    </source>
</evidence>
<evidence type="ECO:0000259" key="10">
    <source>
        <dbReference type="PROSITE" id="PS50112"/>
    </source>
</evidence>
<keyword evidence="2" id="KW-0808">Transferase</keyword>
<proteinExistence type="predicted"/>
<dbReference type="Pfam" id="PF00196">
    <property type="entry name" value="GerE"/>
    <property type="match status" value="1"/>
</dbReference>
<dbReference type="GO" id="GO:0016020">
    <property type="term" value="C:membrane"/>
    <property type="evidence" value="ECO:0007669"/>
    <property type="project" value="InterPro"/>
</dbReference>
<keyword evidence="4" id="KW-0902">Two-component regulatory system</keyword>
<feature type="domain" description="PAS" evidence="10">
    <location>
        <begin position="431"/>
        <end position="501"/>
    </location>
</feature>
<dbReference type="PROSITE" id="PS50043">
    <property type="entry name" value="HTH_LUXR_2"/>
    <property type="match status" value="1"/>
</dbReference>
<dbReference type="PROSITE" id="PS50112">
    <property type="entry name" value="PAS"/>
    <property type="match status" value="3"/>
</dbReference>
<feature type="domain" description="PAC" evidence="11">
    <location>
        <begin position="376"/>
        <end position="430"/>
    </location>
</feature>
<dbReference type="PRINTS" id="PR00038">
    <property type="entry name" value="HTHLUXR"/>
</dbReference>
<keyword evidence="3" id="KW-0418">Kinase</keyword>
<gene>
    <name evidence="12" type="ORF">AVDCRST_MAG37-2670</name>
</gene>
<evidence type="ECO:0000256" key="3">
    <source>
        <dbReference type="ARBA" id="ARBA00022777"/>
    </source>
</evidence>
<organism evidence="12">
    <name type="scientific">uncultured Rubrobacteraceae bacterium</name>
    <dbReference type="NCBI Taxonomy" id="349277"/>
    <lineage>
        <taxon>Bacteria</taxon>
        <taxon>Bacillati</taxon>
        <taxon>Actinomycetota</taxon>
        <taxon>Rubrobacteria</taxon>
        <taxon>Rubrobacterales</taxon>
        <taxon>Rubrobacteraceae</taxon>
        <taxon>environmental samples</taxon>
    </lineage>
</organism>
<dbReference type="InterPro" id="IPR005467">
    <property type="entry name" value="His_kinase_dom"/>
</dbReference>
<feature type="domain" description="PAS" evidence="10">
    <location>
        <begin position="17"/>
        <end position="65"/>
    </location>
</feature>
<dbReference type="InterPro" id="IPR035965">
    <property type="entry name" value="PAS-like_dom_sf"/>
</dbReference>
<dbReference type="Pfam" id="PF01590">
    <property type="entry name" value="GAF"/>
    <property type="match status" value="2"/>
</dbReference>
<sequence>MLSLAVVGTAHADPATGRLLRVTPKLCEITGYSEEELLNMTLAELVHPEDRQKNLEGFQQTVRGEIPEYEAEERYARKDGQVVWAAVNTTIVRDEMEQPLRAVAVIQDITAHIQAENGLRFMAEAGEVLSSSLDYEVTLSSVASLAVPRLADWCAVDIVAEDGLVRRLAVAHQDQNKVSRAQEIQRRYPPDSDAPHGVPGVLRTGRAEFYPEVTEEMLTAVARDEEHLELLLRIGFSSVIIVPMIARGKTLGTITLVSAESGRRYEEADLRFAEELSRRAALAVDNARLYREMHGSRDELEAILGSVDDAITAQDSTGRLVYANEAAARISGYPTVQEMLQVPPQEILQRFEITDESGRPFQPEELPGHLALRGERSPEKLLCLREATDEERWAVIKARPIFDEEGRVRLAINIFRDVTERKQSEEELRESHILLHSIVEGANDAVFLKDRQGRYLMVNSACANVLGRPKEEILGKVDSDLLPPEAARQLMELDRLIMTTGEVGVYEEEVPMAGGMRTFLTTKAPYRDSQGEVMGVMGIAHDITERKRAEVEVEARSRQQAVVAELGMRALADTNLSVLMNEAVSLVARTLDTKYCKVLERLADGNELLLLAGVGWKEGLVGNTTVSADLDSQAGYTLLSNEPVVVEDLLTENRFSGPPLLHEHGVISGVSVVVQGRDEPFGVLDVHTAEPRTFSRDDVNFLQAVANVLAAAIGRKRAEEAFIQVREAERSRIARDIHDEVLQDVIHALKEIDTRRQRPETGGQGAGLEEAADALRHSIAGLRAVIFDLPLAGGEEGGDFVEQIESLVKLNRKNSPDREIEFSIEGDLPRTLGRKTEVELQRVLQEALTNVRRHSGASRVSMTVGASGGKLWAEVEDDGRGFGPETPAGMGTRGMRERAHALGGSLKIEGEPGKGTRVRFEMALSTDGKEAQPEEAIRILLVEDHASFREAAAAVFEQEPGFEVVGQAGSIAGARKTIVDGEVEADVALVDLTLPDGSGGDLIKELRAVYPRAQALVLSATLDRAEVARAVEAGAAGVLHKSADMDEVMEAVRRVRAGETLLPLEEVVELLRFAGSQREQEQEAHQAIAQLTPREKEVLQAVAEGLDSKEIAQRLRISATTERNHVASILAKLGVHSRLQALIFAARHGVVELR</sequence>
<feature type="domain" description="Response regulatory" evidence="9">
    <location>
        <begin position="938"/>
        <end position="1056"/>
    </location>
</feature>
<dbReference type="SUPFAM" id="SSF46894">
    <property type="entry name" value="C-terminal effector domain of the bipartite response regulators"/>
    <property type="match status" value="1"/>
</dbReference>
<dbReference type="PROSITE" id="PS50113">
    <property type="entry name" value="PAC"/>
    <property type="match status" value="3"/>
</dbReference>
<dbReference type="InterPro" id="IPR058245">
    <property type="entry name" value="NreC/VraR/RcsB-like_REC"/>
</dbReference>
<dbReference type="SMART" id="SM00421">
    <property type="entry name" value="HTH_LUXR"/>
    <property type="match status" value="1"/>
</dbReference>
<evidence type="ECO:0000256" key="1">
    <source>
        <dbReference type="ARBA" id="ARBA00022553"/>
    </source>
</evidence>
<evidence type="ECO:0000259" key="7">
    <source>
        <dbReference type="PROSITE" id="PS50043"/>
    </source>
</evidence>
<dbReference type="SUPFAM" id="SSF55781">
    <property type="entry name" value="GAF domain-like"/>
    <property type="match status" value="2"/>
</dbReference>
<reference evidence="12" key="1">
    <citation type="submission" date="2020-02" db="EMBL/GenBank/DDBJ databases">
        <authorList>
            <person name="Meier V. D."/>
        </authorList>
    </citation>
    <scope>NUCLEOTIDE SEQUENCE</scope>
    <source>
        <strain evidence="12">AVDCRST_MAG37</strain>
    </source>
</reference>
<dbReference type="InterPro" id="IPR000700">
    <property type="entry name" value="PAS-assoc_C"/>
</dbReference>
<feature type="domain" description="PAS" evidence="10">
    <location>
        <begin position="296"/>
        <end position="333"/>
    </location>
</feature>
<dbReference type="SMART" id="SM00387">
    <property type="entry name" value="HATPase_c"/>
    <property type="match status" value="1"/>
</dbReference>
<feature type="domain" description="Histidine kinase" evidence="8">
    <location>
        <begin position="804"/>
        <end position="926"/>
    </location>
</feature>
<dbReference type="InterPro" id="IPR013656">
    <property type="entry name" value="PAS_4"/>
</dbReference>
<dbReference type="InterPro" id="IPR001610">
    <property type="entry name" value="PAC"/>
</dbReference>
<protein>
    <submittedName>
        <fullName evidence="12">Uncharacterized protein</fullName>
    </submittedName>
</protein>
<dbReference type="InterPro" id="IPR003018">
    <property type="entry name" value="GAF"/>
</dbReference>
<dbReference type="InterPro" id="IPR000792">
    <property type="entry name" value="Tscrpt_reg_LuxR_C"/>
</dbReference>
<dbReference type="PROSITE" id="PS50110">
    <property type="entry name" value="RESPONSE_REGULATORY"/>
    <property type="match status" value="1"/>
</dbReference>
<evidence type="ECO:0000259" key="8">
    <source>
        <dbReference type="PROSITE" id="PS50109"/>
    </source>
</evidence>
<dbReference type="CDD" id="cd00130">
    <property type="entry name" value="PAS"/>
    <property type="match status" value="3"/>
</dbReference>